<dbReference type="AlphaFoldDB" id="A0A0A9HE18"/>
<protein>
    <submittedName>
        <fullName evidence="1">Uncharacterized protein</fullName>
    </submittedName>
</protein>
<reference evidence="1" key="1">
    <citation type="submission" date="2014-09" db="EMBL/GenBank/DDBJ databases">
        <authorList>
            <person name="Magalhaes I.L.F."/>
            <person name="Oliveira U."/>
            <person name="Santos F.R."/>
            <person name="Vidigal T.H.D.A."/>
            <person name="Brescovit A.D."/>
            <person name="Santos A.J."/>
        </authorList>
    </citation>
    <scope>NUCLEOTIDE SEQUENCE</scope>
    <source>
        <tissue evidence="1">Shoot tissue taken approximately 20 cm above the soil surface</tissue>
    </source>
</reference>
<dbReference type="EMBL" id="GBRH01164815">
    <property type="protein sequence ID" value="JAE33081.1"/>
    <property type="molecule type" value="Transcribed_RNA"/>
</dbReference>
<organism evidence="1">
    <name type="scientific">Arundo donax</name>
    <name type="common">Giant reed</name>
    <name type="synonym">Donax arundinaceus</name>
    <dbReference type="NCBI Taxonomy" id="35708"/>
    <lineage>
        <taxon>Eukaryota</taxon>
        <taxon>Viridiplantae</taxon>
        <taxon>Streptophyta</taxon>
        <taxon>Embryophyta</taxon>
        <taxon>Tracheophyta</taxon>
        <taxon>Spermatophyta</taxon>
        <taxon>Magnoliopsida</taxon>
        <taxon>Liliopsida</taxon>
        <taxon>Poales</taxon>
        <taxon>Poaceae</taxon>
        <taxon>PACMAD clade</taxon>
        <taxon>Arundinoideae</taxon>
        <taxon>Arundineae</taxon>
        <taxon>Arundo</taxon>
    </lineage>
</organism>
<reference evidence="1" key="2">
    <citation type="journal article" date="2015" name="Data Brief">
        <title>Shoot transcriptome of the giant reed, Arundo donax.</title>
        <authorList>
            <person name="Barrero R.A."/>
            <person name="Guerrero F.D."/>
            <person name="Moolhuijzen P."/>
            <person name="Goolsby J.A."/>
            <person name="Tidwell J."/>
            <person name="Bellgard S.E."/>
            <person name="Bellgard M.I."/>
        </authorList>
    </citation>
    <scope>NUCLEOTIDE SEQUENCE</scope>
    <source>
        <tissue evidence="1">Shoot tissue taken approximately 20 cm above the soil surface</tissue>
    </source>
</reference>
<sequence length="21" mass="2450">MPCLCIRYTNLYYIACMSCST</sequence>
<accession>A0A0A9HE18</accession>
<name>A0A0A9HE18_ARUDO</name>
<evidence type="ECO:0000313" key="1">
    <source>
        <dbReference type="EMBL" id="JAE33081.1"/>
    </source>
</evidence>
<proteinExistence type="predicted"/>